<evidence type="ECO:0000313" key="2">
    <source>
        <dbReference type="EMBL" id="EQD65039.1"/>
    </source>
</evidence>
<name>T1CFS3_9ZZZZ</name>
<accession>T1CFS3</accession>
<dbReference type="Gene3D" id="3.90.226.10">
    <property type="entry name" value="2-enoyl-CoA Hydratase, Chain A, domain 1"/>
    <property type="match status" value="1"/>
</dbReference>
<comment type="caution">
    <text evidence="2">The sequence shown here is derived from an EMBL/GenBank/DDBJ whole genome shotgun (WGS) entry which is preliminary data.</text>
</comment>
<protein>
    <submittedName>
        <fullName evidence="2">3,2-trans-enoyl-CoA isomerase</fullName>
    </submittedName>
</protein>
<feature type="region of interest" description="Disordered" evidence="1">
    <location>
        <begin position="167"/>
        <end position="232"/>
    </location>
</feature>
<dbReference type="Pfam" id="PF00378">
    <property type="entry name" value="ECH_1"/>
    <property type="match status" value="1"/>
</dbReference>
<dbReference type="AlphaFoldDB" id="T1CFS3"/>
<dbReference type="InterPro" id="IPR001753">
    <property type="entry name" value="Enoyl-CoA_hydra/iso"/>
</dbReference>
<feature type="compositionally biased region" description="Basic and acidic residues" evidence="1">
    <location>
        <begin position="177"/>
        <end position="190"/>
    </location>
</feature>
<organism evidence="2">
    <name type="scientific">mine drainage metagenome</name>
    <dbReference type="NCBI Taxonomy" id="410659"/>
    <lineage>
        <taxon>unclassified sequences</taxon>
        <taxon>metagenomes</taxon>
        <taxon>ecological metagenomes</taxon>
    </lineage>
</organism>
<dbReference type="InterPro" id="IPR029045">
    <property type="entry name" value="ClpP/crotonase-like_dom_sf"/>
</dbReference>
<reference evidence="2" key="2">
    <citation type="journal article" date="2014" name="ISME J.">
        <title>Microbial stratification in low pH oxic and suboxic macroscopic growths along an acid mine drainage.</title>
        <authorList>
            <person name="Mendez-Garcia C."/>
            <person name="Mesa V."/>
            <person name="Sprenger R.R."/>
            <person name="Richter M."/>
            <person name="Diez M.S."/>
            <person name="Solano J."/>
            <person name="Bargiela R."/>
            <person name="Golyshina O.V."/>
            <person name="Manteca A."/>
            <person name="Ramos J.L."/>
            <person name="Gallego J.R."/>
            <person name="Llorente I."/>
            <person name="Martins Dos Santos V.A."/>
            <person name="Jensen O.N."/>
            <person name="Pelaez A.I."/>
            <person name="Sanchez J."/>
            <person name="Ferrer M."/>
        </authorList>
    </citation>
    <scope>NUCLEOTIDE SEQUENCE</scope>
</reference>
<gene>
    <name evidence="2" type="ORF">B1A_08630</name>
</gene>
<dbReference type="SUPFAM" id="SSF52096">
    <property type="entry name" value="ClpP/crotonase"/>
    <property type="match status" value="1"/>
</dbReference>
<evidence type="ECO:0000256" key="1">
    <source>
        <dbReference type="SAM" id="MobiDB-lite"/>
    </source>
</evidence>
<reference evidence="2" key="1">
    <citation type="submission" date="2013-08" db="EMBL/GenBank/DDBJ databases">
        <authorList>
            <person name="Mendez C."/>
            <person name="Richter M."/>
            <person name="Ferrer M."/>
            <person name="Sanchez J."/>
        </authorList>
    </citation>
    <scope>NUCLEOTIDE SEQUENCE</scope>
</reference>
<feature type="compositionally biased region" description="Basic residues" evidence="1">
    <location>
        <begin position="193"/>
        <end position="203"/>
    </location>
</feature>
<proteinExistence type="predicted"/>
<dbReference type="PANTHER" id="PTHR11941:SF54">
    <property type="entry name" value="ENOYL-COA HYDRATASE, MITOCHONDRIAL"/>
    <property type="match status" value="1"/>
</dbReference>
<keyword evidence="2" id="KW-0413">Isomerase</keyword>
<sequence>MLHITEHAHGIRELRLARPPVNALDADLIRALRKAIEAAPAEGAQALLISGSPGMFSAGLDVPALLMLDAPALQRCFEDFFGMAAALAQCPIPVAAAVTGHSPAGGAVIALFCDYRVMAQGPFKIGLNEVQVGLTVPVVIRDALARLLGPYRAERLLVSGAMLESDGAAASGHAGNPRRESRRSDRHDPARTPAHRPIRRGVATRRNPGHAARAGGQTQGRQARLMRAAGAL</sequence>
<dbReference type="CDD" id="cd06558">
    <property type="entry name" value="crotonase-like"/>
    <property type="match status" value="1"/>
</dbReference>
<dbReference type="PANTHER" id="PTHR11941">
    <property type="entry name" value="ENOYL-COA HYDRATASE-RELATED"/>
    <property type="match status" value="1"/>
</dbReference>
<dbReference type="GO" id="GO:0006635">
    <property type="term" value="P:fatty acid beta-oxidation"/>
    <property type="evidence" value="ECO:0007669"/>
    <property type="project" value="TreeGrafter"/>
</dbReference>
<dbReference type="EMBL" id="AUZX01006154">
    <property type="protein sequence ID" value="EQD65039.1"/>
    <property type="molecule type" value="Genomic_DNA"/>
</dbReference>
<dbReference type="GO" id="GO:0016853">
    <property type="term" value="F:isomerase activity"/>
    <property type="evidence" value="ECO:0007669"/>
    <property type="project" value="UniProtKB-KW"/>
</dbReference>